<organism evidence="2 3">
    <name type="scientific">Senna tora</name>
    <dbReference type="NCBI Taxonomy" id="362788"/>
    <lineage>
        <taxon>Eukaryota</taxon>
        <taxon>Viridiplantae</taxon>
        <taxon>Streptophyta</taxon>
        <taxon>Embryophyta</taxon>
        <taxon>Tracheophyta</taxon>
        <taxon>Spermatophyta</taxon>
        <taxon>Magnoliopsida</taxon>
        <taxon>eudicotyledons</taxon>
        <taxon>Gunneridae</taxon>
        <taxon>Pentapetalae</taxon>
        <taxon>rosids</taxon>
        <taxon>fabids</taxon>
        <taxon>Fabales</taxon>
        <taxon>Fabaceae</taxon>
        <taxon>Caesalpinioideae</taxon>
        <taxon>Cassia clade</taxon>
        <taxon>Senna</taxon>
    </lineage>
</organism>
<evidence type="ECO:0000313" key="3">
    <source>
        <dbReference type="Proteomes" id="UP000634136"/>
    </source>
</evidence>
<feature type="compositionally biased region" description="Basic and acidic residues" evidence="1">
    <location>
        <begin position="1"/>
        <end position="24"/>
    </location>
</feature>
<protein>
    <submittedName>
        <fullName evidence="2">Uncharacterized protein</fullName>
    </submittedName>
</protein>
<sequence length="31" mass="3623">MGMRRPEGNGRGNEEKIRCRDRNVVAHSIRK</sequence>
<keyword evidence="3" id="KW-1185">Reference proteome</keyword>
<name>A0A834SEI3_9FABA</name>
<accession>A0A834SEI3</accession>
<evidence type="ECO:0000313" key="2">
    <source>
        <dbReference type="EMBL" id="KAF7800940.1"/>
    </source>
</evidence>
<evidence type="ECO:0000256" key="1">
    <source>
        <dbReference type="SAM" id="MobiDB-lite"/>
    </source>
</evidence>
<feature type="region of interest" description="Disordered" evidence="1">
    <location>
        <begin position="1"/>
        <end position="31"/>
    </location>
</feature>
<dbReference type="EMBL" id="JAAIUW010000095">
    <property type="protein sequence ID" value="KAF7800940.1"/>
    <property type="molecule type" value="Genomic_DNA"/>
</dbReference>
<proteinExistence type="predicted"/>
<gene>
    <name evidence="2" type="ORF">G2W53_044565</name>
</gene>
<reference evidence="2" key="1">
    <citation type="submission" date="2020-09" db="EMBL/GenBank/DDBJ databases">
        <title>Genome-Enabled Discovery of Anthraquinone Biosynthesis in Senna tora.</title>
        <authorList>
            <person name="Kang S.-H."/>
            <person name="Pandey R.P."/>
            <person name="Lee C.-M."/>
            <person name="Sim J.-S."/>
            <person name="Jeong J.-T."/>
            <person name="Choi B.-S."/>
            <person name="Jung M."/>
            <person name="Ginzburg D."/>
            <person name="Zhao K."/>
            <person name="Won S.Y."/>
            <person name="Oh T.-J."/>
            <person name="Yu Y."/>
            <person name="Kim N.-H."/>
            <person name="Lee O.R."/>
            <person name="Lee T.-H."/>
            <person name="Bashyal P."/>
            <person name="Kim T.-S."/>
            <person name="Lee W.-H."/>
            <person name="Kawkins C."/>
            <person name="Kim C.-K."/>
            <person name="Kim J.S."/>
            <person name="Ahn B.O."/>
            <person name="Rhee S.Y."/>
            <person name="Sohng J.K."/>
        </authorList>
    </citation>
    <scope>NUCLEOTIDE SEQUENCE</scope>
    <source>
        <tissue evidence="2">Leaf</tissue>
    </source>
</reference>
<comment type="caution">
    <text evidence="2">The sequence shown here is derived from an EMBL/GenBank/DDBJ whole genome shotgun (WGS) entry which is preliminary data.</text>
</comment>
<dbReference type="Proteomes" id="UP000634136">
    <property type="component" value="Unassembled WGS sequence"/>
</dbReference>
<dbReference type="AlphaFoldDB" id="A0A834SEI3"/>